<sequence length="526" mass="55954">MVTAALLGAERRTPPGGSARALLDRAAVATVRARAGLRPAAAGPRPQPAEPDPRRPLPPAAVARLEHLLSRSGRPGQATGPTSLRLDLGELLPEWLTLAREEGYRAPPALIPALLDAARARTDLRAEVLSFVGPRGRWLAELRSEWRFALRTATRGPGAPPERAADVRRTWEEGLFAERVSLLTAVRGQDPAAGRELLASTWSTERAEDRLMFLDSLRAGLSAEDEPFLEAALGDRSRNVRATAAELLSALPGSALARRMSVRARGCVSLDRASGEAGRLVVEPPYECDSGMRRDGVTADPPAGRGARSWWLVQVVESAPLTDWVAHLGGRGPAELVALPVADDWRADLHASWAWAAVRQRNAEWAAALLGNPTAPVHETPGDPARLLAVLPSDARAAWVAGFVGAHGLSDAFRVLGSCAVPWATGLGRVVVDALEIAREAGSYPWSFSGVLGLAERCLDPAQADRLAPLAARPDEPEDAAPGAAGYWSDAFDRLVCTLRIRAEMRAELRQERQAGAAGPAGAAAR</sequence>
<evidence type="ECO:0000256" key="1">
    <source>
        <dbReference type="SAM" id="MobiDB-lite"/>
    </source>
</evidence>
<dbReference type="Proteomes" id="UP000766698">
    <property type="component" value="Unassembled WGS sequence"/>
</dbReference>
<evidence type="ECO:0000313" key="2">
    <source>
        <dbReference type="EMBL" id="MBB1244840.1"/>
    </source>
</evidence>
<gene>
    <name evidence="2" type="ORF">GL263_14875</name>
</gene>
<dbReference type="InterPro" id="IPR043746">
    <property type="entry name" value="DUF5691"/>
</dbReference>
<feature type="region of interest" description="Disordered" evidence="1">
    <location>
        <begin position="34"/>
        <end position="58"/>
    </location>
</feature>
<dbReference type="Pfam" id="PF18944">
    <property type="entry name" value="DUF5691"/>
    <property type="match status" value="1"/>
</dbReference>
<dbReference type="EMBL" id="WMLF01000201">
    <property type="protein sequence ID" value="MBB1244840.1"/>
    <property type="molecule type" value="Genomic_DNA"/>
</dbReference>
<organism evidence="2 3">
    <name type="scientific">Streptomyces durbertensis</name>
    <dbReference type="NCBI Taxonomy" id="2448886"/>
    <lineage>
        <taxon>Bacteria</taxon>
        <taxon>Bacillati</taxon>
        <taxon>Actinomycetota</taxon>
        <taxon>Actinomycetes</taxon>
        <taxon>Kitasatosporales</taxon>
        <taxon>Streptomycetaceae</taxon>
        <taxon>Streptomyces</taxon>
    </lineage>
</organism>
<accession>A0ABR6EHN3</accession>
<name>A0ABR6EHN3_9ACTN</name>
<protein>
    <recommendedName>
        <fullName evidence="4">HEAT repeat domain-containing protein</fullName>
    </recommendedName>
</protein>
<evidence type="ECO:0000313" key="3">
    <source>
        <dbReference type="Proteomes" id="UP000766698"/>
    </source>
</evidence>
<keyword evidence="3" id="KW-1185">Reference proteome</keyword>
<evidence type="ECO:0008006" key="4">
    <source>
        <dbReference type="Google" id="ProtNLM"/>
    </source>
</evidence>
<reference evidence="3" key="1">
    <citation type="journal article" date="2020" name="Syst. Appl. Microbiol.">
        <title>Streptomyces alkaliterrae sp. nov., isolated from an alkaline soil, and emended descriptions of Streptomyces alkaliphilus, Streptomyces calidiresistens and Streptomyces durbertensis.</title>
        <authorList>
            <person name="Swiecimska M."/>
            <person name="Golinska P."/>
            <person name="Nouioui I."/>
            <person name="Wypij M."/>
            <person name="Rai M."/>
            <person name="Sangal V."/>
            <person name="Goodfellow M."/>
        </authorList>
    </citation>
    <scope>NUCLEOTIDE SEQUENCE [LARGE SCALE GENOMIC DNA]</scope>
    <source>
        <strain evidence="3">DSM 104538</strain>
    </source>
</reference>
<comment type="caution">
    <text evidence="2">The sequence shown here is derived from an EMBL/GenBank/DDBJ whole genome shotgun (WGS) entry which is preliminary data.</text>
</comment>
<feature type="compositionally biased region" description="Low complexity" evidence="1">
    <location>
        <begin position="34"/>
        <end position="44"/>
    </location>
</feature>
<feature type="region of interest" description="Disordered" evidence="1">
    <location>
        <begin position="1"/>
        <end position="21"/>
    </location>
</feature>
<proteinExistence type="predicted"/>